<dbReference type="GO" id="GO:0005507">
    <property type="term" value="F:copper ion binding"/>
    <property type="evidence" value="ECO:0007669"/>
    <property type="project" value="InterPro"/>
</dbReference>
<dbReference type="PROSITE" id="PS00080">
    <property type="entry name" value="MULTICOPPER_OXIDASE2"/>
    <property type="match status" value="1"/>
</dbReference>
<dbReference type="SUPFAM" id="SSF52058">
    <property type="entry name" value="L domain-like"/>
    <property type="match status" value="1"/>
</dbReference>
<dbReference type="EMBL" id="LR785728">
    <property type="protein sequence ID" value="CAB3252517.1"/>
    <property type="molecule type" value="mRNA"/>
</dbReference>
<name>A0A6F9DEX9_9ASCI</name>
<evidence type="ECO:0000313" key="4">
    <source>
        <dbReference type="EMBL" id="CAB3252517.1"/>
    </source>
</evidence>
<proteinExistence type="evidence at transcript level"/>
<dbReference type="AlphaFoldDB" id="A0A6F9DEX9"/>
<evidence type="ECO:0000256" key="1">
    <source>
        <dbReference type="ARBA" id="ARBA00013107"/>
    </source>
</evidence>
<accession>A0A6F9DEX9</accession>
<dbReference type="EC" id="1.16.3.1" evidence="1"/>
<dbReference type="Pfam" id="PF07731">
    <property type="entry name" value="Cu-oxidase_2"/>
    <property type="match status" value="1"/>
</dbReference>
<dbReference type="InterPro" id="IPR032675">
    <property type="entry name" value="LRR_dom_sf"/>
</dbReference>
<dbReference type="InterPro" id="IPR008972">
    <property type="entry name" value="Cupredoxin"/>
</dbReference>
<sequence>MHKDDRVRWHLIGWGNEKDYHSVHFHAHTYVSITDGIYRGDVFDVFPGFFGTVEMRTIAPGDWLLHCHVFDHMHGGMETTYSVLEDSRAAIGSNRTRQRTSCDARQDGENYMLRCNNMNIARTSDLFPSTRWRLMANDESDNSIKILTRKVTSLDLSYNSLTERQVRNLLIRFPNLRVLKLTGNPIRKLSKYLIMRNKLLKTLVLRNTPSFQRITKNFLQTKTGNRDFDLLDFSNNPQLQPACQSHFFMNMDRLVACRDS</sequence>
<dbReference type="InterPro" id="IPR033138">
    <property type="entry name" value="Cu_oxidase_CS"/>
</dbReference>
<evidence type="ECO:0000259" key="3">
    <source>
        <dbReference type="Pfam" id="PF07731"/>
    </source>
</evidence>
<evidence type="ECO:0000256" key="2">
    <source>
        <dbReference type="ARBA" id="ARBA00022723"/>
    </source>
</evidence>
<dbReference type="Gene3D" id="2.60.40.420">
    <property type="entry name" value="Cupredoxins - blue copper proteins"/>
    <property type="match status" value="1"/>
</dbReference>
<organism evidence="4">
    <name type="scientific">Phallusia mammillata</name>
    <dbReference type="NCBI Taxonomy" id="59560"/>
    <lineage>
        <taxon>Eukaryota</taxon>
        <taxon>Metazoa</taxon>
        <taxon>Chordata</taxon>
        <taxon>Tunicata</taxon>
        <taxon>Ascidiacea</taxon>
        <taxon>Phlebobranchia</taxon>
        <taxon>Ascidiidae</taxon>
        <taxon>Phallusia</taxon>
    </lineage>
</organism>
<dbReference type="GO" id="GO:0004322">
    <property type="term" value="F:ferroxidase activity"/>
    <property type="evidence" value="ECO:0007669"/>
    <property type="project" value="UniProtKB-EC"/>
</dbReference>
<dbReference type="Gene3D" id="3.80.10.10">
    <property type="entry name" value="Ribonuclease Inhibitor"/>
    <property type="match status" value="1"/>
</dbReference>
<dbReference type="InterPro" id="IPR002355">
    <property type="entry name" value="Cu_oxidase_Cu_BS"/>
</dbReference>
<protein>
    <recommendedName>
        <fullName evidence="1">ferroxidase</fullName>
        <ecNumber evidence="1">1.16.3.1</ecNumber>
    </recommendedName>
</protein>
<dbReference type="InterPro" id="IPR011706">
    <property type="entry name" value="Cu-oxidase_C"/>
</dbReference>
<dbReference type="PROSITE" id="PS00079">
    <property type="entry name" value="MULTICOPPER_OXIDASE1"/>
    <property type="match status" value="1"/>
</dbReference>
<reference evidence="4" key="1">
    <citation type="submission" date="2020-04" db="EMBL/GenBank/DDBJ databases">
        <authorList>
            <person name="Neveu A P."/>
        </authorList>
    </citation>
    <scope>NUCLEOTIDE SEQUENCE</scope>
    <source>
        <tissue evidence="4">Whole embryo</tissue>
    </source>
</reference>
<gene>
    <name evidence="4" type="primary">Hephl1</name>
</gene>
<keyword evidence="2" id="KW-0479">Metal-binding</keyword>
<dbReference type="SUPFAM" id="SSF49503">
    <property type="entry name" value="Cupredoxins"/>
    <property type="match status" value="1"/>
</dbReference>
<feature type="domain" description="Plastocyanin-like" evidence="3">
    <location>
        <begin position="2"/>
        <end position="83"/>
    </location>
</feature>